<keyword evidence="2" id="KW-1185">Reference proteome</keyword>
<name>A0A160T1C2_9CHLR</name>
<sequence>MAIHKLLVIGIDGAPHPLIERWAAAGELPHLARLIARGGFGVLRSTMPVHSPTAWATFITGLNPGQHGVFDFVRREPDSYRLGVVRADQYLGASIWRLLSERGRKVGVINVPMTYPPEPVNGFLVSGLGTPDFSRYTYPPALQDELEADGYRVNKKFFFVRNRQDEWLDDITAMTDKRGETAVRLLQEQPWDFFMVVFRNSDEICHFFWHHQDETHPHHDPAAPPRYRTAILDLYRRIDHWVGELVAAAGEDVNIVIMSDHGAGPLYRDVFLNEWLWREGWLSLRNEVTGGRGWLATMQRLGLTRARISDTLTRLNMHRVETLIKRALGDRIHVLPRDERPEFHNAIDWSRTRAYSYGYYGQIFINLRGREPEGIVPPEEYEALRDDIARQLLTIVDPADGLPVVDRVYKKEELYHGRFLDEAPDLFAIMRGLTYITRVGYEFAGERGVLFREPYTDETGGHRLEGILIAAGPDIQPGPLAERPIVDLTPTLLQLQGCSTPDYMDGVAITELLTDAFQASHPPASYPAEIVGREAMAGSWDAAAEADVTERLKQLGYLG</sequence>
<dbReference type="KEGG" id="pbf:CFX0092_A1061"/>
<dbReference type="GO" id="GO:0016787">
    <property type="term" value="F:hydrolase activity"/>
    <property type="evidence" value="ECO:0007669"/>
    <property type="project" value="UniProtKB-ARBA"/>
</dbReference>
<dbReference type="RefSeq" id="WP_095042500.1">
    <property type="nucleotide sequence ID" value="NZ_LN890655.1"/>
</dbReference>
<dbReference type="InterPro" id="IPR017850">
    <property type="entry name" value="Alkaline_phosphatase_core_sf"/>
</dbReference>
<accession>A0A160T1C2</accession>
<gene>
    <name evidence="1" type="ORF">CFX0092_A1061</name>
</gene>
<evidence type="ECO:0000313" key="1">
    <source>
        <dbReference type="EMBL" id="CUS02939.2"/>
    </source>
</evidence>
<dbReference type="SUPFAM" id="SSF53649">
    <property type="entry name" value="Alkaline phosphatase-like"/>
    <property type="match status" value="2"/>
</dbReference>
<dbReference type="PANTHER" id="PTHR10151">
    <property type="entry name" value="ECTONUCLEOTIDE PYROPHOSPHATASE/PHOSPHODIESTERASE"/>
    <property type="match status" value="1"/>
</dbReference>
<dbReference type="InterPro" id="IPR002591">
    <property type="entry name" value="Phosphodiest/P_Trfase"/>
</dbReference>
<evidence type="ECO:0000313" key="2">
    <source>
        <dbReference type="Proteomes" id="UP000215027"/>
    </source>
</evidence>
<dbReference type="OrthoDB" id="9779418at2"/>
<dbReference type="EMBL" id="LN890655">
    <property type="protein sequence ID" value="CUS02939.2"/>
    <property type="molecule type" value="Genomic_DNA"/>
</dbReference>
<dbReference type="AlphaFoldDB" id="A0A160T1C2"/>
<reference evidence="1" key="1">
    <citation type="submission" date="2016-01" db="EMBL/GenBank/DDBJ databases">
        <authorList>
            <person name="Mcilroy J.S."/>
            <person name="Karst M S."/>
            <person name="Albertsen M."/>
        </authorList>
    </citation>
    <scope>NUCLEOTIDE SEQUENCE</scope>
    <source>
        <strain evidence="1">Cfx-K</strain>
    </source>
</reference>
<dbReference type="Gene3D" id="3.40.720.10">
    <property type="entry name" value="Alkaline Phosphatase, subunit A"/>
    <property type="match status" value="2"/>
</dbReference>
<dbReference type="PANTHER" id="PTHR10151:SF120">
    <property type="entry name" value="BIS(5'-ADENOSYL)-TRIPHOSPHATASE"/>
    <property type="match status" value="1"/>
</dbReference>
<dbReference type="Proteomes" id="UP000215027">
    <property type="component" value="Chromosome I"/>
</dbReference>
<dbReference type="Pfam" id="PF01663">
    <property type="entry name" value="Phosphodiest"/>
    <property type="match status" value="1"/>
</dbReference>
<protein>
    <submittedName>
        <fullName evidence="1">Type I phosphodiesterase/nucleotide pyrophosphatase</fullName>
    </submittedName>
</protein>
<proteinExistence type="predicted"/>
<organism evidence="1 2">
    <name type="scientific">Candidatus Promineifilum breve</name>
    <dbReference type="NCBI Taxonomy" id="1806508"/>
    <lineage>
        <taxon>Bacteria</taxon>
        <taxon>Bacillati</taxon>
        <taxon>Chloroflexota</taxon>
        <taxon>Ardenticatenia</taxon>
        <taxon>Candidatus Promineifilales</taxon>
        <taxon>Candidatus Promineifilaceae</taxon>
        <taxon>Candidatus Promineifilum</taxon>
    </lineage>
</organism>